<feature type="transmembrane region" description="Helical" evidence="2">
    <location>
        <begin position="6"/>
        <end position="25"/>
    </location>
</feature>
<evidence type="ECO:0000313" key="3">
    <source>
        <dbReference type="EMBL" id="VUW82006.1"/>
    </source>
</evidence>
<gene>
    <name evidence="3" type="ORF">BLONGUMMC1_00457</name>
</gene>
<keyword evidence="2" id="KW-1133">Transmembrane helix</keyword>
<dbReference type="RefSeq" id="WP_234883789.1">
    <property type="nucleotide sequence ID" value="NZ_CABHML010000008.1"/>
</dbReference>
<dbReference type="AlphaFoldDB" id="A0A564RUY5"/>
<accession>A0A564RUY5</accession>
<sequence>MAGRQIHLLLNFLVLGLFYLVLVFLFNRFWIASAVFSAIAIVFSVANRIKITLRGEPILPSDLSFITGGNGGEIGTFIPKDAARLISTAITVLIIVVVVCIMLQFLDRRNYVIPFHWRKPFRNAKTIVGNCSRILALLLSFVTLFSFTWTLGAPDHGPAYGPPSTPRPPKRPTRTVPPTSPTAR</sequence>
<organism evidence="3 4">
    <name type="scientific">Bifidobacterium longum subsp. infantis</name>
    <dbReference type="NCBI Taxonomy" id="1682"/>
    <lineage>
        <taxon>Bacteria</taxon>
        <taxon>Bacillati</taxon>
        <taxon>Actinomycetota</taxon>
        <taxon>Actinomycetes</taxon>
        <taxon>Bifidobacteriales</taxon>
        <taxon>Bifidobacteriaceae</taxon>
        <taxon>Bifidobacterium</taxon>
    </lineage>
</organism>
<proteinExistence type="predicted"/>
<feature type="transmembrane region" description="Helical" evidence="2">
    <location>
        <begin position="127"/>
        <end position="149"/>
    </location>
</feature>
<evidence type="ECO:0000256" key="2">
    <source>
        <dbReference type="SAM" id="Phobius"/>
    </source>
</evidence>
<feature type="compositionally biased region" description="Low complexity" evidence="1">
    <location>
        <begin position="174"/>
        <end position="184"/>
    </location>
</feature>
<keyword evidence="2" id="KW-0812">Transmembrane</keyword>
<reference evidence="3 4" key="1">
    <citation type="submission" date="2019-07" db="EMBL/GenBank/DDBJ databases">
        <authorList>
            <person name="Chang H.-W."/>
            <person name="Raman A."/>
            <person name="Venkatesh S."/>
            <person name="Gehrig J."/>
        </authorList>
    </citation>
    <scope>NUCLEOTIDE SEQUENCE [LARGE SCALE GENOMIC DNA]</scope>
    <source>
        <strain evidence="3">B.longum_ssp_infantis_4</strain>
    </source>
</reference>
<protein>
    <submittedName>
        <fullName evidence="3">Uncharacterized protein</fullName>
    </submittedName>
</protein>
<name>A0A564RUY5_BIFLI</name>
<keyword evidence="2" id="KW-0472">Membrane</keyword>
<dbReference type="EMBL" id="CABHML010000008">
    <property type="protein sequence ID" value="VUW82006.1"/>
    <property type="molecule type" value="Genomic_DNA"/>
</dbReference>
<evidence type="ECO:0000313" key="4">
    <source>
        <dbReference type="Proteomes" id="UP000319252"/>
    </source>
</evidence>
<dbReference type="Proteomes" id="UP000319252">
    <property type="component" value="Unassembled WGS sequence"/>
</dbReference>
<evidence type="ECO:0000256" key="1">
    <source>
        <dbReference type="SAM" id="MobiDB-lite"/>
    </source>
</evidence>
<feature type="transmembrane region" description="Helical" evidence="2">
    <location>
        <begin position="85"/>
        <end position="106"/>
    </location>
</feature>
<feature type="region of interest" description="Disordered" evidence="1">
    <location>
        <begin position="158"/>
        <end position="184"/>
    </location>
</feature>